<protein>
    <submittedName>
        <fullName evidence="1">11264_t:CDS:1</fullName>
    </submittedName>
</protein>
<feature type="non-terminal residue" evidence="1">
    <location>
        <position position="162"/>
    </location>
</feature>
<evidence type="ECO:0000313" key="1">
    <source>
        <dbReference type="EMBL" id="CAG8746574.1"/>
    </source>
</evidence>
<dbReference type="Proteomes" id="UP000789525">
    <property type="component" value="Unassembled WGS sequence"/>
</dbReference>
<name>A0ACA9QC81_9GLOM</name>
<gene>
    <name evidence="1" type="ORF">ACOLOM_LOCUS12477</name>
</gene>
<dbReference type="EMBL" id="CAJVPT010050781">
    <property type="protein sequence ID" value="CAG8746574.1"/>
    <property type="molecule type" value="Genomic_DNA"/>
</dbReference>
<keyword evidence="2" id="KW-1185">Reference proteome</keyword>
<accession>A0ACA9QC81</accession>
<comment type="caution">
    <text evidence="1">The sequence shown here is derived from an EMBL/GenBank/DDBJ whole genome shotgun (WGS) entry which is preliminary data.</text>
</comment>
<organism evidence="1 2">
    <name type="scientific">Acaulospora colombiana</name>
    <dbReference type="NCBI Taxonomy" id="27376"/>
    <lineage>
        <taxon>Eukaryota</taxon>
        <taxon>Fungi</taxon>
        <taxon>Fungi incertae sedis</taxon>
        <taxon>Mucoromycota</taxon>
        <taxon>Glomeromycotina</taxon>
        <taxon>Glomeromycetes</taxon>
        <taxon>Diversisporales</taxon>
        <taxon>Acaulosporaceae</taxon>
        <taxon>Acaulospora</taxon>
    </lineage>
</organism>
<proteinExistence type="predicted"/>
<reference evidence="1" key="1">
    <citation type="submission" date="2021-06" db="EMBL/GenBank/DDBJ databases">
        <authorList>
            <person name="Kallberg Y."/>
            <person name="Tangrot J."/>
            <person name="Rosling A."/>
        </authorList>
    </citation>
    <scope>NUCLEOTIDE SEQUENCE</scope>
    <source>
        <strain evidence="1">CL356</strain>
    </source>
</reference>
<evidence type="ECO:0000313" key="2">
    <source>
        <dbReference type="Proteomes" id="UP000789525"/>
    </source>
</evidence>
<feature type="non-terminal residue" evidence="1">
    <location>
        <position position="1"/>
    </location>
</feature>
<sequence>CTRLFLGDSSTRLSIKIISLTSKGRGFGLPLEISGENQWFGDVSISRPMKDITLKEIGIYNHYMGFESVLIPSMTSMLPPKASIERLTEDFIVGLEKNYPSTVSTVVRTGSKLSLQNSVNTEDRCAVCLMPRQKGNRNWKNRITVMKIPSLSITTKISQGQK</sequence>